<evidence type="ECO:0000256" key="6">
    <source>
        <dbReference type="SAM" id="Phobius"/>
    </source>
</evidence>
<keyword evidence="8" id="KW-1185">Reference proteome</keyword>
<dbReference type="PROSITE" id="PS00421">
    <property type="entry name" value="TM4_1"/>
    <property type="match status" value="1"/>
</dbReference>
<dbReference type="GO" id="GO:0016020">
    <property type="term" value="C:membrane"/>
    <property type="evidence" value="ECO:0007669"/>
    <property type="project" value="UniProtKB-SubCell"/>
</dbReference>
<feature type="transmembrane region" description="Helical" evidence="6">
    <location>
        <begin position="44"/>
        <end position="65"/>
    </location>
</feature>
<feature type="transmembrane region" description="Helical" evidence="6">
    <location>
        <begin position="6"/>
        <end position="32"/>
    </location>
</feature>
<sequence length="249" mass="27410">MSRISNGMIVCLNVITILVAFTAIGFALWFHVRSDTDCQRVLKIPLLAVGGALLTVSVAGLVGAWCGISFLLWLYLFVLFALILSLVAFTAFAIVVTNQGVGRAISGKGFGDHRLGDYSGWLKRYVVNDKNWAEIRSCLVGVKLCERTEFYEHELSPIMSGCCKPPNDCGSESAKTGDPDCKVWSDVPNELCFECESCKTAVLYNIKREWKVLAIINGCILAAVVVIYSIGCCALRNNRYGYKRHKGHP</sequence>
<dbReference type="InterPro" id="IPR044991">
    <property type="entry name" value="TET_plant"/>
</dbReference>
<dbReference type="InterPro" id="IPR018499">
    <property type="entry name" value="Tetraspanin/Peripherin"/>
</dbReference>
<dbReference type="OrthoDB" id="672773at2759"/>
<evidence type="ECO:0000256" key="1">
    <source>
        <dbReference type="ARBA" id="ARBA00004141"/>
    </source>
</evidence>
<proteinExistence type="inferred from homology"/>
<dbReference type="AlphaFoldDB" id="A0A5A7QDD1"/>
<accession>A0A5A7QDD1</accession>
<keyword evidence="3 6" id="KW-0812">Transmembrane</keyword>
<feature type="transmembrane region" description="Helical" evidence="6">
    <location>
        <begin position="212"/>
        <end position="231"/>
    </location>
</feature>
<evidence type="ECO:0000313" key="7">
    <source>
        <dbReference type="EMBL" id="GER41951.1"/>
    </source>
</evidence>
<dbReference type="GO" id="GO:0009734">
    <property type="term" value="P:auxin-activated signaling pathway"/>
    <property type="evidence" value="ECO:0007669"/>
    <property type="project" value="InterPro"/>
</dbReference>
<evidence type="ECO:0000313" key="8">
    <source>
        <dbReference type="Proteomes" id="UP000325081"/>
    </source>
</evidence>
<protein>
    <submittedName>
        <fullName evidence="7">Tetraspanin-8</fullName>
    </submittedName>
</protein>
<name>A0A5A7QDD1_STRAF</name>
<evidence type="ECO:0000256" key="4">
    <source>
        <dbReference type="ARBA" id="ARBA00022989"/>
    </source>
</evidence>
<gene>
    <name evidence="7" type="ORF">STAS_18706</name>
</gene>
<comment type="subcellular location">
    <subcellularLocation>
        <location evidence="1">Membrane</location>
        <topology evidence="1">Multi-pass membrane protein</topology>
    </subcellularLocation>
</comment>
<dbReference type="InterPro" id="IPR018503">
    <property type="entry name" value="Tetraspanin_CS"/>
</dbReference>
<dbReference type="Pfam" id="PF00335">
    <property type="entry name" value="Tetraspanin"/>
    <property type="match status" value="1"/>
</dbReference>
<evidence type="ECO:0000256" key="3">
    <source>
        <dbReference type="ARBA" id="ARBA00022692"/>
    </source>
</evidence>
<dbReference type="Proteomes" id="UP000325081">
    <property type="component" value="Unassembled WGS sequence"/>
</dbReference>
<comment type="caution">
    <text evidence="7">The sequence shown here is derived from an EMBL/GenBank/DDBJ whole genome shotgun (WGS) entry which is preliminary data.</text>
</comment>
<dbReference type="PANTHER" id="PTHR32191">
    <property type="entry name" value="TETRASPANIN-8-RELATED"/>
    <property type="match status" value="1"/>
</dbReference>
<evidence type="ECO:0000256" key="2">
    <source>
        <dbReference type="ARBA" id="ARBA00006840"/>
    </source>
</evidence>
<evidence type="ECO:0000256" key="5">
    <source>
        <dbReference type="ARBA" id="ARBA00023136"/>
    </source>
</evidence>
<reference evidence="8" key="1">
    <citation type="journal article" date="2019" name="Curr. Biol.">
        <title>Genome Sequence of Striga asiatica Provides Insight into the Evolution of Plant Parasitism.</title>
        <authorList>
            <person name="Yoshida S."/>
            <person name="Kim S."/>
            <person name="Wafula E.K."/>
            <person name="Tanskanen J."/>
            <person name="Kim Y.M."/>
            <person name="Honaas L."/>
            <person name="Yang Z."/>
            <person name="Spallek T."/>
            <person name="Conn C.E."/>
            <person name="Ichihashi Y."/>
            <person name="Cheong K."/>
            <person name="Cui S."/>
            <person name="Der J.P."/>
            <person name="Gundlach H."/>
            <person name="Jiao Y."/>
            <person name="Hori C."/>
            <person name="Ishida J.K."/>
            <person name="Kasahara H."/>
            <person name="Kiba T."/>
            <person name="Kim M.S."/>
            <person name="Koo N."/>
            <person name="Laohavisit A."/>
            <person name="Lee Y.H."/>
            <person name="Lumba S."/>
            <person name="McCourt P."/>
            <person name="Mortimer J.C."/>
            <person name="Mutuku J.M."/>
            <person name="Nomura T."/>
            <person name="Sasaki-Sekimoto Y."/>
            <person name="Seto Y."/>
            <person name="Wang Y."/>
            <person name="Wakatake T."/>
            <person name="Sakakibara H."/>
            <person name="Demura T."/>
            <person name="Yamaguchi S."/>
            <person name="Yoneyama K."/>
            <person name="Manabe R.I."/>
            <person name="Nelson D.C."/>
            <person name="Schulman A.H."/>
            <person name="Timko M.P."/>
            <person name="dePamphilis C.W."/>
            <person name="Choi D."/>
            <person name="Shirasu K."/>
        </authorList>
    </citation>
    <scope>NUCLEOTIDE SEQUENCE [LARGE SCALE GENOMIC DNA]</scope>
    <source>
        <strain evidence="8">cv. UVA1</strain>
    </source>
</reference>
<feature type="transmembrane region" description="Helical" evidence="6">
    <location>
        <begin position="71"/>
        <end position="96"/>
    </location>
</feature>
<keyword evidence="4 6" id="KW-1133">Transmembrane helix</keyword>
<comment type="similarity">
    <text evidence="2">Belongs to the tetraspanin (TM4SF) family.</text>
</comment>
<dbReference type="EMBL" id="BKCP01006217">
    <property type="protein sequence ID" value="GER41951.1"/>
    <property type="molecule type" value="Genomic_DNA"/>
</dbReference>
<keyword evidence="5 6" id="KW-0472">Membrane</keyword>
<organism evidence="7 8">
    <name type="scientific">Striga asiatica</name>
    <name type="common">Asiatic witchweed</name>
    <name type="synonym">Buchnera asiatica</name>
    <dbReference type="NCBI Taxonomy" id="4170"/>
    <lineage>
        <taxon>Eukaryota</taxon>
        <taxon>Viridiplantae</taxon>
        <taxon>Streptophyta</taxon>
        <taxon>Embryophyta</taxon>
        <taxon>Tracheophyta</taxon>
        <taxon>Spermatophyta</taxon>
        <taxon>Magnoliopsida</taxon>
        <taxon>eudicotyledons</taxon>
        <taxon>Gunneridae</taxon>
        <taxon>Pentapetalae</taxon>
        <taxon>asterids</taxon>
        <taxon>lamiids</taxon>
        <taxon>Lamiales</taxon>
        <taxon>Orobanchaceae</taxon>
        <taxon>Buchnereae</taxon>
        <taxon>Striga</taxon>
    </lineage>
</organism>